<dbReference type="EMBL" id="SAXA01000019">
    <property type="protein sequence ID" value="RXQ88121.1"/>
    <property type="molecule type" value="Genomic_DNA"/>
</dbReference>
<feature type="signal peptide" evidence="1">
    <location>
        <begin position="1"/>
        <end position="19"/>
    </location>
</feature>
<dbReference type="AlphaFoldDB" id="A0A4Q1JIE4"/>
<sequence length="351" mass="41637">MRRLIILLFLMQSGMFVFAGVQTQDSLGLVGLFDNDVPLEIDLKANFLSLFADLSEDRVFHDAQLTVKNPSCAFSDMAVKLKPRGGFRLRKQTCDFPPLRFKFHAKQVDGTIFQGQDKLKYVSHCQNFKKDYELHTLEEFLVYKMYNVFTDYSYRVRLARVNFIDTYKLDTLQRFGFFVEDRLQMAKRIGRHPLKFRNIKQYQVLRENMLVLSLFQYMVGNSDWDVSRLHNIDLMSVDDNSLPVAIPYDFDWCALIGQEYFVPDPQIDLDAKYQRRYKSYQWTKEEFEAAFQEFFDHKDELYSLISDFTYLDNDNRLKLLAYISEFYDLISSKSDVRDFLMKNAKKIPSDY</sequence>
<accession>A0A4Q1JIE4</accession>
<feature type="chain" id="PRO_5020564166" description="YARHG domain-containing protein" evidence="1">
    <location>
        <begin position="20"/>
        <end position="351"/>
    </location>
</feature>
<protein>
    <recommendedName>
        <fullName evidence="4">YARHG domain-containing protein</fullName>
    </recommendedName>
</protein>
<reference evidence="2 3" key="1">
    <citation type="submission" date="2019-01" db="EMBL/GenBank/DDBJ databases">
        <title>Ancylomarina salipaludis sp. nov., isolated from a salt marsh.</title>
        <authorList>
            <person name="Yoon J.-H."/>
        </authorList>
    </citation>
    <scope>NUCLEOTIDE SEQUENCE [LARGE SCALE GENOMIC DNA]</scope>
    <source>
        <strain evidence="2 3">SHSM-M15</strain>
    </source>
</reference>
<keyword evidence="3" id="KW-1185">Reference proteome</keyword>
<keyword evidence="1" id="KW-0732">Signal</keyword>
<evidence type="ECO:0008006" key="4">
    <source>
        <dbReference type="Google" id="ProtNLM"/>
    </source>
</evidence>
<dbReference type="RefSeq" id="WP_129255579.1">
    <property type="nucleotide sequence ID" value="NZ_SAXA01000019.1"/>
</dbReference>
<organism evidence="2 3">
    <name type="scientific">Ancylomarina salipaludis</name>
    <dbReference type="NCBI Taxonomy" id="2501299"/>
    <lineage>
        <taxon>Bacteria</taxon>
        <taxon>Pseudomonadati</taxon>
        <taxon>Bacteroidota</taxon>
        <taxon>Bacteroidia</taxon>
        <taxon>Marinilabiliales</taxon>
        <taxon>Marinifilaceae</taxon>
        <taxon>Ancylomarina</taxon>
    </lineage>
</organism>
<dbReference type="Proteomes" id="UP000289703">
    <property type="component" value="Unassembled WGS sequence"/>
</dbReference>
<evidence type="ECO:0000256" key="1">
    <source>
        <dbReference type="SAM" id="SignalP"/>
    </source>
</evidence>
<comment type="caution">
    <text evidence="2">The sequence shown here is derived from an EMBL/GenBank/DDBJ whole genome shotgun (WGS) entry which is preliminary data.</text>
</comment>
<name>A0A4Q1JIE4_9BACT</name>
<evidence type="ECO:0000313" key="3">
    <source>
        <dbReference type="Proteomes" id="UP000289703"/>
    </source>
</evidence>
<dbReference type="OrthoDB" id="662693at2"/>
<gene>
    <name evidence="2" type="ORF">EO244_15385</name>
</gene>
<evidence type="ECO:0000313" key="2">
    <source>
        <dbReference type="EMBL" id="RXQ88121.1"/>
    </source>
</evidence>
<proteinExistence type="predicted"/>